<keyword evidence="4" id="KW-1185">Reference proteome</keyword>
<comment type="caution">
    <text evidence="3">The sequence shown here is derived from an EMBL/GenBank/DDBJ whole genome shotgun (WGS) entry which is preliminary data.</text>
</comment>
<dbReference type="EMBL" id="JAAPAO010000313">
    <property type="protein sequence ID" value="KAF4663568.1"/>
    <property type="molecule type" value="Genomic_DNA"/>
</dbReference>
<keyword evidence="1" id="KW-0175">Coiled coil</keyword>
<reference evidence="3 4" key="1">
    <citation type="submission" date="2020-04" db="EMBL/GenBank/DDBJ databases">
        <title>Perkinsus chesapeaki whole genome sequence.</title>
        <authorList>
            <person name="Bogema D.R."/>
        </authorList>
    </citation>
    <scope>NUCLEOTIDE SEQUENCE [LARGE SCALE GENOMIC DNA]</scope>
    <source>
        <strain evidence="3">ATCC PRA-425</strain>
    </source>
</reference>
<feature type="compositionally biased region" description="Low complexity" evidence="2">
    <location>
        <begin position="606"/>
        <end position="622"/>
    </location>
</feature>
<feature type="region of interest" description="Disordered" evidence="2">
    <location>
        <begin position="525"/>
        <end position="575"/>
    </location>
</feature>
<feature type="compositionally biased region" description="Basic and acidic residues" evidence="2">
    <location>
        <begin position="593"/>
        <end position="603"/>
    </location>
</feature>
<feature type="compositionally biased region" description="Basic and acidic residues" evidence="2">
    <location>
        <begin position="377"/>
        <end position="416"/>
    </location>
</feature>
<evidence type="ECO:0000313" key="3">
    <source>
        <dbReference type="EMBL" id="KAF4663568.1"/>
    </source>
</evidence>
<dbReference type="AlphaFoldDB" id="A0A7J6LW91"/>
<feature type="coiled-coil region" evidence="1">
    <location>
        <begin position="748"/>
        <end position="848"/>
    </location>
</feature>
<feature type="region of interest" description="Disordered" evidence="2">
    <location>
        <begin position="377"/>
        <end position="437"/>
    </location>
</feature>
<feature type="region of interest" description="Disordered" evidence="2">
    <location>
        <begin position="455"/>
        <end position="475"/>
    </location>
</feature>
<feature type="region of interest" description="Disordered" evidence="2">
    <location>
        <begin position="593"/>
        <end position="719"/>
    </location>
</feature>
<proteinExistence type="predicted"/>
<feature type="compositionally biased region" description="Basic and acidic residues" evidence="2">
    <location>
        <begin position="624"/>
        <end position="633"/>
    </location>
</feature>
<feature type="compositionally biased region" description="Polar residues" evidence="2">
    <location>
        <begin position="423"/>
        <end position="436"/>
    </location>
</feature>
<name>A0A7J6LW91_PERCH</name>
<accession>A0A7J6LW91</accession>
<organism evidence="3 4">
    <name type="scientific">Perkinsus chesapeaki</name>
    <name type="common">Clam parasite</name>
    <name type="synonym">Perkinsus andrewsi</name>
    <dbReference type="NCBI Taxonomy" id="330153"/>
    <lineage>
        <taxon>Eukaryota</taxon>
        <taxon>Sar</taxon>
        <taxon>Alveolata</taxon>
        <taxon>Perkinsozoa</taxon>
        <taxon>Perkinsea</taxon>
        <taxon>Perkinsida</taxon>
        <taxon>Perkinsidae</taxon>
        <taxon>Perkinsus</taxon>
    </lineage>
</organism>
<gene>
    <name evidence="3" type="ORF">FOL47_005687</name>
</gene>
<protein>
    <submittedName>
        <fullName evidence="3">Uncharacterized protein</fullName>
    </submittedName>
</protein>
<evidence type="ECO:0000313" key="4">
    <source>
        <dbReference type="Proteomes" id="UP000591131"/>
    </source>
</evidence>
<evidence type="ECO:0000256" key="1">
    <source>
        <dbReference type="SAM" id="Coils"/>
    </source>
</evidence>
<dbReference type="OrthoDB" id="442574at2759"/>
<dbReference type="Proteomes" id="UP000591131">
    <property type="component" value="Unassembled WGS sequence"/>
</dbReference>
<sequence length="998" mass="109925">MHFPTAIITIYGVTTINTIEARCDRSSSGQFRGSSATLKPDSEGVSFIQEGAQASSESRMMAWPVASVAEIAFGQGHYFNVQCMESHCGAQLNDCLDETDGSIEPTFNKDKKTLHQSQCGIVLTCLWHEEQAEEKTEQTENKQNPGKLSALATKALEFARSARRMQGADHCTDGINRLDESPMEGSLMKCAADFGCQRIKTDDLAEQAASGAVPGEKKVLEEVAEGKSMMEIESSEPQLQPAFVSFDAIDPECWQSNCDLELGNCDQDIECHSMVECLEIRQSRGEDENECTKHLYKLDKYKSDVLTCGKKSKCFKASSSPVSFLELSETAASPSSFFQLSAKSSSERSLDETRKKTDEMVEKLNAKMAELNKEFADTETEEKNDFNKLEKAKEDSDKKMEESEHNFEMQEEKIMDDPMPSASGPSGTSSFMQSSDGPAFLEPLRKIAKEARSFSMSMRQEAQQMEEFARKKSKNLKHPHRLDSAFAPLSLLQVGDTADYSTAMKAESDDDAKVQESLAKAQKALASLKDDVQAQSAELSKQQKEDAAEEAAAEKNQPAPPIGAPGSFVQTGSGKHVDVSGWVNRFRERLNNIHGGSAERSDDSLTDFGSSSSDLDDGMSLLETKAKSKKSFDDFEEDGGNVGFGEGSGLALTEGDIFKDPEVKDETPRFVDPADAPIDTDKSIIAEPGDDVPTPEVEPESSFLEAKAKGPIGLDSDEMNSREREVARLDDAFTAQFAKLKAKNLEMQAEAKAELDKALDDQAKFEAENPNIGNDITSLMQLNDRAPFNLEKHADEIRELESKWEREAKKIEATPDTSEVDSEWQNKIENLKEQKQEKDAKLQKIEQRMSASVAALKQDSHQIGDIVKQRSLHRDDDGASFFEMSGKHSSKVAQSLHQLSNMIDENLAKTRAEELTLRDEEKGLDQNAMGGVELASPVGDGSISSFMEEKKARQDAIFGDRNLSPTLRSALAKADATLAALQEQIRHSKFTPLKPADI</sequence>
<evidence type="ECO:0000256" key="2">
    <source>
        <dbReference type="SAM" id="MobiDB-lite"/>
    </source>
</evidence>
<feature type="compositionally biased region" description="Basic and acidic residues" evidence="2">
    <location>
        <begin position="656"/>
        <end position="669"/>
    </location>
</feature>